<reference evidence="2 3" key="1">
    <citation type="submission" date="2016-10" db="EMBL/GenBank/DDBJ databases">
        <authorList>
            <person name="de Groot N.N."/>
        </authorList>
    </citation>
    <scope>NUCLEOTIDE SEQUENCE [LARGE SCALE GENOMIC DNA]</scope>
    <source>
        <strain evidence="2 3">DSM 23553</strain>
    </source>
</reference>
<name>A0A1H5IWU7_9FLAO</name>
<feature type="transmembrane region" description="Helical" evidence="1">
    <location>
        <begin position="14"/>
        <end position="37"/>
    </location>
</feature>
<dbReference type="Proteomes" id="UP000199448">
    <property type="component" value="Unassembled WGS sequence"/>
</dbReference>
<keyword evidence="1" id="KW-0812">Transmembrane</keyword>
<accession>A0A1H5IWU7</accession>
<evidence type="ECO:0000313" key="2">
    <source>
        <dbReference type="EMBL" id="SEE44682.1"/>
    </source>
</evidence>
<proteinExistence type="predicted"/>
<protein>
    <submittedName>
        <fullName evidence="2">Uncharacterized protein</fullName>
    </submittedName>
</protein>
<dbReference type="AlphaFoldDB" id="A0A1H5IWU7"/>
<gene>
    <name evidence="2" type="ORF">SAMN04488034_101554</name>
</gene>
<dbReference type="STRING" id="390640.SAMN04488034_101554"/>
<keyword evidence="1" id="KW-0472">Membrane</keyword>
<keyword evidence="1" id="KW-1133">Transmembrane helix</keyword>
<evidence type="ECO:0000313" key="3">
    <source>
        <dbReference type="Proteomes" id="UP000199448"/>
    </source>
</evidence>
<evidence type="ECO:0000256" key="1">
    <source>
        <dbReference type="SAM" id="Phobius"/>
    </source>
</evidence>
<organism evidence="2 3">
    <name type="scientific">Salinimicrobium catena</name>
    <dbReference type="NCBI Taxonomy" id="390640"/>
    <lineage>
        <taxon>Bacteria</taxon>
        <taxon>Pseudomonadati</taxon>
        <taxon>Bacteroidota</taxon>
        <taxon>Flavobacteriia</taxon>
        <taxon>Flavobacteriales</taxon>
        <taxon>Flavobacteriaceae</taxon>
        <taxon>Salinimicrobium</taxon>
    </lineage>
</organism>
<keyword evidence="3" id="KW-1185">Reference proteome</keyword>
<sequence length="43" mass="5120">MQNEVPINNEAFDFWTFLSGNGWWLLLAIALIGVFLYQKFRKK</sequence>
<dbReference type="EMBL" id="FNUG01000001">
    <property type="protein sequence ID" value="SEE44682.1"/>
    <property type="molecule type" value="Genomic_DNA"/>
</dbReference>
<dbReference type="RefSeq" id="WP_256325175.1">
    <property type="nucleotide sequence ID" value="NZ_FNGG01000001.1"/>
</dbReference>